<comment type="catalytic activity">
    <reaction evidence="5 6">
        <text>alpha-D-glucose 1-phosphate + UTP + H(+) = UDP-alpha-D-glucose + diphosphate</text>
        <dbReference type="Rhea" id="RHEA:19889"/>
        <dbReference type="ChEBI" id="CHEBI:15378"/>
        <dbReference type="ChEBI" id="CHEBI:33019"/>
        <dbReference type="ChEBI" id="CHEBI:46398"/>
        <dbReference type="ChEBI" id="CHEBI:58601"/>
        <dbReference type="ChEBI" id="CHEBI:58885"/>
        <dbReference type="EC" id="2.7.7.9"/>
    </reaction>
</comment>
<dbReference type="EMBL" id="VHLL01000005">
    <property type="protein sequence ID" value="MCT8337788.1"/>
    <property type="molecule type" value="Genomic_DNA"/>
</dbReference>
<evidence type="ECO:0000256" key="7">
    <source>
        <dbReference type="SAM" id="MobiDB-lite"/>
    </source>
</evidence>
<feature type="region of interest" description="Disordered" evidence="7">
    <location>
        <begin position="300"/>
        <end position="319"/>
    </location>
</feature>
<dbReference type="Gene3D" id="3.90.550.10">
    <property type="entry name" value="Spore Coat Polysaccharide Biosynthesis Protein SpsA, Chain A"/>
    <property type="match status" value="1"/>
</dbReference>
<dbReference type="PANTHER" id="PTHR43197">
    <property type="entry name" value="UTP--GLUCOSE-1-PHOSPHATE URIDYLYLTRANSFERASE"/>
    <property type="match status" value="1"/>
</dbReference>
<evidence type="ECO:0000256" key="2">
    <source>
        <dbReference type="ARBA" id="ARBA00012415"/>
    </source>
</evidence>
<dbReference type="Pfam" id="PF00483">
    <property type="entry name" value="NTP_transferase"/>
    <property type="match status" value="1"/>
</dbReference>
<dbReference type="AlphaFoldDB" id="A0A9E4ZL82"/>
<evidence type="ECO:0000256" key="4">
    <source>
        <dbReference type="ARBA" id="ARBA00022695"/>
    </source>
</evidence>
<gene>
    <name evidence="9" type="primary">galU</name>
    <name evidence="9" type="ORF">FKB36_09905</name>
</gene>
<feature type="domain" description="Nucleotidyl transferase" evidence="8">
    <location>
        <begin position="6"/>
        <end position="265"/>
    </location>
</feature>
<dbReference type="InterPro" id="IPR029044">
    <property type="entry name" value="Nucleotide-diphossugar_trans"/>
</dbReference>
<comment type="similarity">
    <text evidence="1 6">Belongs to the UDPGP type 2 family.</text>
</comment>
<evidence type="ECO:0000256" key="3">
    <source>
        <dbReference type="ARBA" id="ARBA00022679"/>
    </source>
</evidence>
<organism evidence="9 10">
    <name type="scientific">Methanoculleus formosensis</name>
    <dbReference type="NCBI Taxonomy" id="2590886"/>
    <lineage>
        <taxon>Archaea</taxon>
        <taxon>Methanobacteriati</taxon>
        <taxon>Methanobacteriota</taxon>
        <taxon>Stenosarchaea group</taxon>
        <taxon>Methanomicrobia</taxon>
        <taxon>Methanomicrobiales</taxon>
        <taxon>Methanomicrobiaceae</taxon>
        <taxon>Methanoculleus</taxon>
    </lineage>
</organism>
<dbReference type="InterPro" id="IPR005771">
    <property type="entry name" value="GalU_uridylyltTrfase_bac/arc"/>
</dbReference>
<evidence type="ECO:0000256" key="1">
    <source>
        <dbReference type="ARBA" id="ARBA00006890"/>
    </source>
</evidence>
<dbReference type="RefSeq" id="WP_315901836.1">
    <property type="nucleotide sequence ID" value="NZ_VHLL01000005.1"/>
</dbReference>
<evidence type="ECO:0000256" key="6">
    <source>
        <dbReference type="RuleBase" id="RU361259"/>
    </source>
</evidence>
<dbReference type="PANTHER" id="PTHR43197:SF1">
    <property type="entry name" value="UTP--GLUCOSE-1-PHOSPHATE URIDYLYLTRANSFERASE"/>
    <property type="match status" value="1"/>
</dbReference>
<keyword evidence="10" id="KW-1185">Reference proteome</keyword>
<sequence>MTEVRKAVIPAAGLGTRFLPATKSMPKEMLPLIDRPVIQYVVEEAIDSGIEDLIIVTGRGKRAIEDYFDDSPELEMHLRDHGKFETLKMVQDVSSLVDIHYIRQKEPRGLGDAIMRAEKHIGDEPFAVLLGDDIIRNHVPCTKQLIDLYREKQRSVIAVEAVPREKISSYGIIRGTRVSPSLYRIDDIVEKPRVEEAPSNIGAIGRYVFTPQIFECLEHTTPGVGGEIQLTDGIRILLQFQDIYAHAFQGKRYDTGDKAGYIEAIIDFALENPETRDSILQYLDRAFIKPPIWDSLESQTMGVKKEQEPQANYMVEEKP</sequence>
<accession>A0A9E4ZL82</accession>
<evidence type="ECO:0000256" key="5">
    <source>
        <dbReference type="ARBA" id="ARBA00048128"/>
    </source>
</evidence>
<proteinExistence type="inferred from homology"/>
<evidence type="ECO:0000313" key="9">
    <source>
        <dbReference type="EMBL" id="MCT8337788.1"/>
    </source>
</evidence>
<evidence type="ECO:0000313" key="10">
    <source>
        <dbReference type="Proteomes" id="UP001065682"/>
    </source>
</evidence>
<dbReference type="SUPFAM" id="SSF53448">
    <property type="entry name" value="Nucleotide-diphospho-sugar transferases"/>
    <property type="match status" value="1"/>
</dbReference>
<name>A0A9E4ZL82_9EURY</name>
<dbReference type="CDD" id="cd02541">
    <property type="entry name" value="UGPase_prokaryotic"/>
    <property type="match status" value="1"/>
</dbReference>
<dbReference type="NCBIfam" id="TIGR01099">
    <property type="entry name" value="galU"/>
    <property type="match status" value="1"/>
</dbReference>
<evidence type="ECO:0000259" key="8">
    <source>
        <dbReference type="Pfam" id="PF00483"/>
    </source>
</evidence>
<protein>
    <recommendedName>
        <fullName evidence="2 6">UTP--glucose-1-phosphate uridylyltransferase</fullName>
        <ecNumber evidence="2 6">2.7.7.9</ecNumber>
    </recommendedName>
    <alternativeName>
        <fullName evidence="6">UDP-glucose pyrophosphorylase</fullName>
    </alternativeName>
</protein>
<comment type="caution">
    <text evidence="9">The sequence shown here is derived from an EMBL/GenBank/DDBJ whole genome shotgun (WGS) entry which is preliminary data.</text>
</comment>
<keyword evidence="3 6" id="KW-0808">Transferase</keyword>
<dbReference type="InterPro" id="IPR005835">
    <property type="entry name" value="NTP_transferase_dom"/>
</dbReference>
<reference evidence="9" key="1">
    <citation type="submission" date="2019-06" db="EMBL/GenBank/DDBJ databases">
        <title>Methanoculleus strain from Tamsui River, Taipei, Taiwan.</title>
        <authorList>
            <person name="You Y.-T."/>
            <person name="Chen S.-C."/>
            <person name="Lai S.-J."/>
            <person name="Lee Y.-C."/>
            <person name="Lai M.-C."/>
        </authorList>
    </citation>
    <scope>NUCLEOTIDE SEQUENCE</scope>
    <source>
        <strain evidence="9">Afa-1</strain>
    </source>
</reference>
<dbReference type="Proteomes" id="UP001065682">
    <property type="component" value="Unassembled WGS sequence"/>
</dbReference>
<dbReference type="EC" id="2.7.7.9" evidence="2 6"/>
<dbReference type="GO" id="GO:0003983">
    <property type="term" value="F:UTP:glucose-1-phosphate uridylyltransferase activity"/>
    <property type="evidence" value="ECO:0007669"/>
    <property type="project" value="UniProtKB-EC"/>
</dbReference>
<dbReference type="GO" id="GO:0006011">
    <property type="term" value="P:UDP-alpha-D-glucose metabolic process"/>
    <property type="evidence" value="ECO:0007669"/>
    <property type="project" value="InterPro"/>
</dbReference>
<keyword evidence="4 6" id="KW-0548">Nucleotidyltransferase</keyword>